<accession>A0A1H2QYK0</accession>
<dbReference type="SUPFAM" id="SSF158682">
    <property type="entry name" value="TerB-like"/>
    <property type="match status" value="1"/>
</dbReference>
<keyword evidence="2" id="KW-1185">Reference proteome</keyword>
<dbReference type="AlphaFoldDB" id="A0A1H2QYK0"/>
<dbReference type="EMBL" id="FNMY01000001">
    <property type="protein sequence ID" value="SDW11724.1"/>
    <property type="molecule type" value="Genomic_DNA"/>
</dbReference>
<protein>
    <recommendedName>
        <fullName evidence="3">Tellurite resistance protein TerB</fullName>
    </recommendedName>
</protein>
<evidence type="ECO:0008006" key="3">
    <source>
        <dbReference type="Google" id="ProtNLM"/>
    </source>
</evidence>
<dbReference type="Proteomes" id="UP000199592">
    <property type="component" value="Unassembled WGS sequence"/>
</dbReference>
<dbReference type="RefSeq" id="WP_090297468.1">
    <property type="nucleotide sequence ID" value="NZ_FNKI01000002.1"/>
</dbReference>
<dbReference type="OrthoDB" id="1143847at2"/>
<evidence type="ECO:0000313" key="2">
    <source>
        <dbReference type="Proteomes" id="UP000199592"/>
    </source>
</evidence>
<dbReference type="InterPro" id="IPR029024">
    <property type="entry name" value="TerB-like"/>
</dbReference>
<gene>
    <name evidence="1" type="ORF">SAMN04487892_0398</name>
</gene>
<sequence>MGTHKEKLSILSEMIAFARVDHSLKQSEYEFLLKVAHNLGIDRPTFDGLLKEKSPKVRLKTQAERIVQFHRLLLLMNIDREQHRKEINTLYNIGLKMGLPPVAIGQVLEVMHNYPNNIIPPDVLINIFKAHYN</sequence>
<reference evidence="2" key="1">
    <citation type="submission" date="2016-10" db="EMBL/GenBank/DDBJ databases">
        <authorList>
            <person name="Varghese N."/>
            <person name="Submissions S."/>
        </authorList>
    </citation>
    <scope>NUCLEOTIDE SEQUENCE [LARGE SCALE GENOMIC DNA]</scope>
    <source>
        <strain evidence="2">DSM 25030</strain>
    </source>
</reference>
<dbReference type="Gene3D" id="1.10.3680.10">
    <property type="entry name" value="TerB-like"/>
    <property type="match status" value="1"/>
</dbReference>
<organism evidence="1 2">
    <name type="scientific">Flagellimonas zhangzhouensis</name>
    <dbReference type="NCBI Taxonomy" id="1073328"/>
    <lineage>
        <taxon>Bacteria</taxon>
        <taxon>Pseudomonadati</taxon>
        <taxon>Bacteroidota</taxon>
        <taxon>Flavobacteriia</taxon>
        <taxon>Flavobacteriales</taxon>
        <taxon>Flavobacteriaceae</taxon>
        <taxon>Flagellimonas</taxon>
    </lineage>
</organism>
<dbReference type="STRING" id="1073328.SAMN05216294_1746"/>
<evidence type="ECO:0000313" key="1">
    <source>
        <dbReference type="EMBL" id="SDW11724.1"/>
    </source>
</evidence>
<name>A0A1H2QYK0_9FLAO</name>
<proteinExistence type="predicted"/>